<dbReference type="Pfam" id="PF07352">
    <property type="entry name" value="Phage_Mu_Gam"/>
    <property type="match status" value="1"/>
</dbReference>
<dbReference type="InterPro" id="IPR009951">
    <property type="entry name" value="Host-nuc_inhib_Gam"/>
</dbReference>
<dbReference type="SUPFAM" id="SSF161266">
    <property type="entry name" value="Gam-like"/>
    <property type="match status" value="1"/>
</dbReference>
<dbReference type="AlphaFoldDB" id="A0A219B563"/>
<evidence type="ECO:0000313" key="1">
    <source>
        <dbReference type="EMBL" id="OWV32929.1"/>
    </source>
</evidence>
<accession>A0A219B563</accession>
<dbReference type="GO" id="GO:0042262">
    <property type="term" value="P:DNA protection"/>
    <property type="evidence" value="ECO:0007669"/>
    <property type="project" value="InterPro"/>
</dbReference>
<evidence type="ECO:0000313" key="2">
    <source>
        <dbReference type="Proteomes" id="UP000198462"/>
    </source>
</evidence>
<reference evidence="2" key="1">
    <citation type="submission" date="2017-05" db="EMBL/GenBank/DDBJ databases">
        <authorList>
            <person name="Lin X."/>
        </authorList>
    </citation>
    <scope>NUCLEOTIDE SEQUENCE [LARGE SCALE GENOMIC DNA]</scope>
    <source>
        <strain evidence="2">JLT2012</strain>
    </source>
</reference>
<keyword evidence="2" id="KW-1185">Reference proteome</keyword>
<gene>
    <name evidence="1" type="ORF">B5C34_05305</name>
</gene>
<organism evidence="1 2">
    <name type="scientific">Pacificimonas flava</name>
    <dbReference type="NCBI Taxonomy" id="1234595"/>
    <lineage>
        <taxon>Bacteria</taxon>
        <taxon>Pseudomonadati</taxon>
        <taxon>Pseudomonadota</taxon>
        <taxon>Alphaproteobacteria</taxon>
        <taxon>Sphingomonadales</taxon>
        <taxon>Sphingosinicellaceae</taxon>
        <taxon>Pacificimonas</taxon>
    </lineage>
</organism>
<protein>
    <recommendedName>
        <fullName evidence="3">Host-nuclease inhibitor protein Gam</fullName>
    </recommendedName>
</protein>
<dbReference type="Proteomes" id="UP000198462">
    <property type="component" value="Unassembled WGS sequence"/>
</dbReference>
<proteinExistence type="predicted"/>
<dbReference type="GO" id="GO:0003690">
    <property type="term" value="F:double-stranded DNA binding"/>
    <property type="evidence" value="ECO:0007669"/>
    <property type="project" value="InterPro"/>
</dbReference>
<evidence type="ECO:0008006" key="3">
    <source>
        <dbReference type="Google" id="ProtNLM"/>
    </source>
</evidence>
<sequence>MTRKKTKAVSAASSREEAIALLEEFKSRTAVAARLEAGRRDAHAKIDADIDAQLGPERDRLKEITDRLQPWWAVQGKAEAGGKRSVVLAGCQIGNRKTPARVVHRGLKVADAVEKLKAAGLRTFLTVKTSLDKSALLKGLQASDPEETARGEQLRVLGFDLQADDEFFIDPDPARAGPAPEKKEAA</sequence>
<dbReference type="EMBL" id="NFZT01000001">
    <property type="protein sequence ID" value="OWV32929.1"/>
    <property type="molecule type" value="Genomic_DNA"/>
</dbReference>
<comment type="caution">
    <text evidence="1">The sequence shown here is derived from an EMBL/GenBank/DDBJ whole genome shotgun (WGS) entry which is preliminary data.</text>
</comment>
<name>A0A219B563_9SPHN</name>
<dbReference type="OrthoDB" id="7566148at2"/>
<dbReference type="RefSeq" id="WP_088711718.1">
    <property type="nucleotide sequence ID" value="NZ_NFZT01000001.1"/>
</dbReference>